<dbReference type="KEGG" id="ctp:CTRG_02302"/>
<organism evidence="2 3">
    <name type="scientific">Candida tropicalis (strain ATCC MYA-3404 / T1)</name>
    <name type="common">Yeast</name>
    <dbReference type="NCBI Taxonomy" id="294747"/>
    <lineage>
        <taxon>Eukaryota</taxon>
        <taxon>Fungi</taxon>
        <taxon>Dikarya</taxon>
        <taxon>Ascomycota</taxon>
        <taxon>Saccharomycotina</taxon>
        <taxon>Pichiomycetes</taxon>
        <taxon>Debaryomycetaceae</taxon>
        <taxon>Candida/Lodderomyces clade</taxon>
        <taxon>Candida</taxon>
    </lineage>
</organism>
<evidence type="ECO:0000259" key="1">
    <source>
        <dbReference type="Pfam" id="PF09994"/>
    </source>
</evidence>
<dbReference type="PANTHER" id="PTHR33840">
    <property type="match status" value="1"/>
</dbReference>
<evidence type="ECO:0000313" key="2">
    <source>
        <dbReference type="EMBL" id="EER33484.1"/>
    </source>
</evidence>
<dbReference type="PANTHER" id="PTHR33840:SF2">
    <property type="entry name" value="TLE1 PHOSPHOLIPASE DOMAIN-CONTAINING PROTEIN"/>
    <property type="match status" value="1"/>
</dbReference>
<reference evidence="2 3" key="1">
    <citation type="journal article" date="2009" name="Nature">
        <title>Evolution of pathogenicity and sexual reproduction in eight Candida genomes.</title>
        <authorList>
            <person name="Butler G."/>
            <person name="Rasmussen M.D."/>
            <person name="Lin M.F."/>
            <person name="Santos M.A."/>
            <person name="Sakthikumar S."/>
            <person name="Munro C.A."/>
            <person name="Rheinbay E."/>
            <person name="Grabherr M."/>
            <person name="Forche A."/>
            <person name="Reedy J.L."/>
            <person name="Agrafioti I."/>
            <person name="Arnaud M.B."/>
            <person name="Bates S."/>
            <person name="Brown A.J."/>
            <person name="Brunke S."/>
            <person name="Costanzo M.C."/>
            <person name="Fitzpatrick D.A."/>
            <person name="de Groot P.W."/>
            <person name="Harris D."/>
            <person name="Hoyer L.L."/>
            <person name="Hube B."/>
            <person name="Klis F.M."/>
            <person name="Kodira C."/>
            <person name="Lennard N."/>
            <person name="Logue M.E."/>
            <person name="Martin R."/>
            <person name="Neiman A.M."/>
            <person name="Nikolaou E."/>
            <person name="Quail M.A."/>
            <person name="Quinn J."/>
            <person name="Santos M.C."/>
            <person name="Schmitzberger F.F."/>
            <person name="Sherlock G."/>
            <person name="Shah P."/>
            <person name="Silverstein K.A."/>
            <person name="Skrzypek M.S."/>
            <person name="Soll D."/>
            <person name="Staggs R."/>
            <person name="Stansfield I."/>
            <person name="Stumpf M.P."/>
            <person name="Sudbery P.E."/>
            <person name="Srikantha T."/>
            <person name="Zeng Q."/>
            <person name="Berman J."/>
            <person name="Berriman M."/>
            <person name="Heitman J."/>
            <person name="Gow N.A."/>
            <person name="Lorenz M.C."/>
            <person name="Birren B.W."/>
            <person name="Kellis M."/>
            <person name="Cuomo C.A."/>
        </authorList>
    </citation>
    <scope>NUCLEOTIDE SEQUENCE [LARGE SCALE GENOMIC DNA]</scope>
    <source>
        <strain evidence="3">ATCC MYA-3404 / T1</strain>
    </source>
</reference>
<dbReference type="HOGENOM" id="CLU_144272_0_0_1"/>
<dbReference type="STRING" id="294747.C5M9Z0"/>
<dbReference type="RefSeq" id="XP_002548005.1">
    <property type="nucleotide sequence ID" value="XM_002547959.1"/>
</dbReference>
<sequence>MSASSKDGPIVNYNGEIYTQDDNIYIKKDDQSKNIILCFDGTENEFGPKPFTNVLKLFRLLERDNKNQLCYYQPGIGSSYHADLDDSFERSFKSTTLSRISNRFDAFVAFTLENHVMTAYSFLSKVYNTNDKIYLFGFRYVCIKYDCPWKKMF</sequence>
<dbReference type="InterPro" id="IPR018712">
    <property type="entry name" value="Tle1-like_cat"/>
</dbReference>
<protein>
    <recommendedName>
        <fullName evidence="1">T6SS Phospholipase effector Tle1-like catalytic domain-containing protein</fullName>
    </recommendedName>
</protein>
<keyword evidence="3" id="KW-1185">Reference proteome</keyword>
<dbReference type="OrthoDB" id="3162439at2759"/>
<feature type="domain" description="T6SS Phospholipase effector Tle1-like catalytic" evidence="1">
    <location>
        <begin position="33"/>
        <end position="138"/>
    </location>
</feature>
<gene>
    <name evidence="2" type="ORF">CTRG_02302</name>
</gene>
<dbReference type="Proteomes" id="UP000002037">
    <property type="component" value="Unassembled WGS sequence"/>
</dbReference>
<proteinExistence type="predicted"/>
<dbReference type="EMBL" id="GG692397">
    <property type="protein sequence ID" value="EER33484.1"/>
    <property type="molecule type" value="Genomic_DNA"/>
</dbReference>
<name>C5M9Z0_CANTT</name>
<dbReference type="GeneID" id="8301743"/>
<dbReference type="eggNOG" id="ENOG502T360">
    <property type="taxonomic scope" value="Eukaryota"/>
</dbReference>
<dbReference type="Pfam" id="PF09994">
    <property type="entry name" value="T6SS_Tle1-like_cat"/>
    <property type="match status" value="1"/>
</dbReference>
<dbReference type="VEuPathDB" id="FungiDB:CTRG_02302"/>
<accession>C5M9Z0</accession>
<evidence type="ECO:0000313" key="3">
    <source>
        <dbReference type="Proteomes" id="UP000002037"/>
    </source>
</evidence>
<dbReference type="AlphaFoldDB" id="C5M9Z0"/>